<evidence type="ECO:0000256" key="3">
    <source>
        <dbReference type="ARBA" id="ARBA00022692"/>
    </source>
</evidence>
<gene>
    <name evidence="8" type="ORF">SINU_03690</name>
</gene>
<evidence type="ECO:0000256" key="4">
    <source>
        <dbReference type="ARBA" id="ARBA00022989"/>
    </source>
</evidence>
<comment type="caution">
    <text evidence="8">The sequence shown here is derived from an EMBL/GenBank/DDBJ whole genome shotgun (WGS) entry which is preliminary data.</text>
</comment>
<feature type="transmembrane region" description="Helical" evidence="6">
    <location>
        <begin position="286"/>
        <end position="304"/>
    </location>
</feature>
<evidence type="ECO:0000313" key="8">
    <source>
        <dbReference type="EMBL" id="KLI03287.1"/>
    </source>
</evidence>
<dbReference type="InterPro" id="IPR011701">
    <property type="entry name" value="MFS"/>
</dbReference>
<dbReference type="InterPro" id="IPR036259">
    <property type="entry name" value="MFS_trans_sf"/>
</dbReference>
<name>A0A0U1QR50_9BACL</name>
<evidence type="ECO:0000256" key="1">
    <source>
        <dbReference type="ARBA" id="ARBA00004651"/>
    </source>
</evidence>
<dbReference type="PROSITE" id="PS50850">
    <property type="entry name" value="MFS"/>
    <property type="match status" value="1"/>
</dbReference>
<dbReference type="PANTHER" id="PTHR11360">
    <property type="entry name" value="MONOCARBOXYLATE TRANSPORTER"/>
    <property type="match status" value="1"/>
</dbReference>
<reference evidence="8 9" key="1">
    <citation type="journal article" date="2011" name="J. Bacteriol.">
        <title>Draft genome sequence of Sporolactobacillus inulinus strain CASD, an efficient D-lactic acid-producing bacterium with high-concentration lactate tolerance capability.</title>
        <authorList>
            <person name="Yu B."/>
            <person name="Su F."/>
            <person name="Wang L."/>
            <person name="Xu K."/>
            <person name="Zhao B."/>
            <person name="Xu P."/>
        </authorList>
    </citation>
    <scope>NUCLEOTIDE SEQUENCE [LARGE SCALE GENOMIC DNA]</scope>
    <source>
        <strain evidence="8 9">CASD</strain>
    </source>
</reference>
<feature type="transmembrane region" description="Helical" evidence="6">
    <location>
        <begin position="244"/>
        <end position="266"/>
    </location>
</feature>
<dbReference type="STRING" id="1069536.SINU_03690"/>
<dbReference type="Pfam" id="PF07690">
    <property type="entry name" value="MFS_1"/>
    <property type="match status" value="1"/>
</dbReference>
<keyword evidence="9" id="KW-1185">Reference proteome</keyword>
<accession>A0A0U1QR50</accession>
<dbReference type="Gene3D" id="1.20.1250.20">
    <property type="entry name" value="MFS general substrate transporter like domains"/>
    <property type="match status" value="2"/>
</dbReference>
<dbReference type="CDD" id="cd17353">
    <property type="entry name" value="MFS_OFA_like"/>
    <property type="match status" value="1"/>
</dbReference>
<feature type="transmembrane region" description="Helical" evidence="6">
    <location>
        <begin position="171"/>
        <end position="189"/>
    </location>
</feature>
<evidence type="ECO:0000256" key="6">
    <source>
        <dbReference type="SAM" id="Phobius"/>
    </source>
</evidence>
<dbReference type="PANTHER" id="PTHR11360:SF317">
    <property type="entry name" value="MAJOR FACILITATOR SUPERFAMILY (MFS) PROFILE DOMAIN-CONTAINING PROTEIN-RELATED"/>
    <property type="match status" value="1"/>
</dbReference>
<evidence type="ECO:0000313" key="9">
    <source>
        <dbReference type="Proteomes" id="UP000035553"/>
    </source>
</evidence>
<feature type="transmembrane region" description="Helical" evidence="6">
    <location>
        <begin position="220"/>
        <end position="238"/>
    </location>
</feature>
<feature type="transmembrane region" description="Helical" evidence="6">
    <location>
        <begin position="44"/>
        <end position="64"/>
    </location>
</feature>
<keyword evidence="2" id="KW-0813">Transport</keyword>
<feature type="domain" description="Major facilitator superfamily (MFS) profile" evidence="7">
    <location>
        <begin position="12"/>
        <end position="396"/>
    </location>
</feature>
<dbReference type="EMBL" id="AFVQ02000046">
    <property type="protein sequence ID" value="KLI03287.1"/>
    <property type="molecule type" value="Genomic_DNA"/>
</dbReference>
<proteinExistence type="predicted"/>
<protein>
    <submittedName>
        <fullName evidence="8">Membrane protein</fullName>
    </submittedName>
</protein>
<dbReference type="AlphaFoldDB" id="A0A0U1QR50"/>
<evidence type="ECO:0000259" key="7">
    <source>
        <dbReference type="PROSITE" id="PS50850"/>
    </source>
</evidence>
<dbReference type="SUPFAM" id="SSF103473">
    <property type="entry name" value="MFS general substrate transporter"/>
    <property type="match status" value="1"/>
</dbReference>
<keyword evidence="4 6" id="KW-1133">Transmembrane helix</keyword>
<evidence type="ECO:0000256" key="5">
    <source>
        <dbReference type="ARBA" id="ARBA00023136"/>
    </source>
</evidence>
<comment type="subcellular location">
    <subcellularLocation>
        <location evidence="1">Cell membrane</location>
        <topology evidence="1">Multi-pass membrane protein</topology>
    </subcellularLocation>
</comment>
<sequence length="415" mass="43611">MTVTRMKSSSESRLSVLIGTIIAMVGLGTIYTWSLFNQPLADKFGWSIGAVAATFSIMSFALSFSTLSASSIQKKLGIRGLLIVCGAGMGVGLMIGALSTSLWMLYIFAGILVGASNGIAYMTTLSNAIQSFPEKKGLISGIAVGAYGTGSLLFKYVLSFFLAHAGLVQTFLYWGLISMVLLFASAFLIKEAKAQAAPQKSGKQTQKDYTVGGMLHTKEAYLLFFVLFTACMSGLYLIGSVANIGVSLAGLDAAAAANAVALVAIFNTTGRIILGAASDHFERLKVIAVSLLVTAGAALILSQVTLNFSLFFICVASVAFCFGGNITIFPTIVAEFFGLKNQSRNYGMIYQGFGIGGLSVSFISGMLGGFAPTFNFIAVICVLAAVTALLLHVPGTKKVHLFSTREVQERSGSGD</sequence>
<dbReference type="InterPro" id="IPR020846">
    <property type="entry name" value="MFS_dom"/>
</dbReference>
<dbReference type="GO" id="GO:0005886">
    <property type="term" value="C:plasma membrane"/>
    <property type="evidence" value="ECO:0007669"/>
    <property type="project" value="UniProtKB-SubCell"/>
</dbReference>
<dbReference type="Proteomes" id="UP000035553">
    <property type="component" value="Unassembled WGS sequence"/>
</dbReference>
<organism evidence="8 9">
    <name type="scientific">Sporolactobacillus inulinus CASD</name>
    <dbReference type="NCBI Taxonomy" id="1069536"/>
    <lineage>
        <taxon>Bacteria</taxon>
        <taxon>Bacillati</taxon>
        <taxon>Bacillota</taxon>
        <taxon>Bacilli</taxon>
        <taxon>Bacillales</taxon>
        <taxon>Sporolactobacillaceae</taxon>
        <taxon>Sporolactobacillus</taxon>
    </lineage>
</organism>
<feature type="transmembrane region" description="Helical" evidence="6">
    <location>
        <begin position="12"/>
        <end position="32"/>
    </location>
</feature>
<feature type="transmembrane region" description="Helical" evidence="6">
    <location>
        <begin position="76"/>
        <end position="97"/>
    </location>
</feature>
<keyword evidence="3 6" id="KW-0812">Transmembrane</keyword>
<feature type="transmembrane region" description="Helical" evidence="6">
    <location>
        <begin position="103"/>
        <end position="125"/>
    </location>
</feature>
<feature type="transmembrane region" description="Helical" evidence="6">
    <location>
        <begin position="137"/>
        <end position="165"/>
    </location>
</feature>
<feature type="transmembrane region" description="Helical" evidence="6">
    <location>
        <begin position="310"/>
        <end position="337"/>
    </location>
</feature>
<feature type="transmembrane region" description="Helical" evidence="6">
    <location>
        <begin position="374"/>
        <end position="393"/>
    </location>
</feature>
<feature type="transmembrane region" description="Helical" evidence="6">
    <location>
        <begin position="349"/>
        <end position="368"/>
    </location>
</feature>
<dbReference type="InterPro" id="IPR050327">
    <property type="entry name" value="Proton-linked_MCT"/>
</dbReference>
<evidence type="ECO:0000256" key="2">
    <source>
        <dbReference type="ARBA" id="ARBA00022448"/>
    </source>
</evidence>
<dbReference type="GO" id="GO:0022857">
    <property type="term" value="F:transmembrane transporter activity"/>
    <property type="evidence" value="ECO:0007669"/>
    <property type="project" value="InterPro"/>
</dbReference>
<keyword evidence="5 6" id="KW-0472">Membrane</keyword>